<evidence type="ECO:0000259" key="3">
    <source>
        <dbReference type="SMART" id="SM00382"/>
    </source>
</evidence>
<proteinExistence type="predicted"/>
<dbReference type="PANTHER" id="PTHR43850">
    <property type="entry name" value="ABC TRANSPORTER ATP-BINDING PROTEIN MA_4021-RELATED"/>
    <property type="match status" value="1"/>
</dbReference>
<gene>
    <name evidence="4" type="ordered locus">NEQ074</name>
</gene>
<reference evidence="4 5" key="1">
    <citation type="journal article" date="2003" name="Proc. Natl. Acad. Sci. U.S.A.">
        <title>The genome of Nanoarchaeum equitans: insights into early archaeal evolution and derived parasitism.</title>
        <authorList>
            <person name="Waters E."/>
            <person name="Hohn M.J."/>
            <person name="Ahel I."/>
            <person name="Graham D.E."/>
            <person name="Adams M.D."/>
            <person name="Barnstead M."/>
            <person name="Beeson K.Y."/>
            <person name="Bibbs L."/>
            <person name="Bolanos R."/>
            <person name="Keller M."/>
            <person name="Kretz K."/>
            <person name="Lin X."/>
            <person name="Mathur E."/>
            <person name="Ni J."/>
            <person name="Podar M."/>
            <person name="Richardson T."/>
            <person name="Sutton G.G."/>
            <person name="Simon M."/>
            <person name="Soll D."/>
            <person name="Stetter K.O."/>
            <person name="Short J.M."/>
            <person name="Noordewier M."/>
        </authorList>
    </citation>
    <scope>NUCLEOTIDE SEQUENCE [LARGE SCALE GENOMIC DNA]</scope>
    <source>
        <strain evidence="4 5">Kin4-M</strain>
    </source>
</reference>
<dbReference type="KEGG" id="neq:NEQ074"/>
<dbReference type="Proteomes" id="UP000000578">
    <property type="component" value="Chromosome"/>
</dbReference>
<dbReference type="InterPro" id="IPR003593">
    <property type="entry name" value="AAA+_ATPase"/>
</dbReference>
<dbReference type="GO" id="GO:0005524">
    <property type="term" value="F:ATP binding"/>
    <property type="evidence" value="ECO:0007669"/>
    <property type="project" value="UniProtKB-KW"/>
</dbReference>
<keyword evidence="5" id="KW-1185">Reference proteome</keyword>
<evidence type="ECO:0000256" key="2">
    <source>
        <dbReference type="ARBA" id="ARBA00022840"/>
    </source>
</evidence>
<name>Q74N68_NANEQ</name>
<dbReference type="STRING" id="228908.NEQ074"/>
<accession>Q74N68</accession>
<dbReference type="GO" id="GO:0016887">
    <property type="term" value="F:ATP hydrolysis activity"/>
    <property type="evidence" value="ECO:0007669"/>
    <property type="project" value="InterPro"/>
</dbReference>
<dbReference type="Gene3D" id="3.40.50.300">
    <property type="entry name" value="P-loop containing nucleotide triphosphate hydrolases"/>
    <property type="match status" value="2"/>
</dbReference>
<evidence type="ECO:0000313" key="5">
    <source>
        <dbReference type="Proteomes" id="UP000000578"/>
    </source>
</evidence>
<evidence type="ECO:0000256" key="1">
    <source>
        <dbReference type="ARBA" id="ARBA00022741"/>
    </source>
</evidence>
<dbReference type="EnsemblBacteria" id="AAR38929">
    <property type="protein sequence ID" value="AAR38929"/>
    <property type="gene ID" value="NEQ074"/>
</dbReference>
<dbReference type="AlphaFoldDB" id="Q74N68"/>
<dbReference type="HOGENOM" id="CLU_1412394_0_0_2"/>
<evidence type="ECO:0000313" key="4">
    <source>
        <dbReference type="EMBL" id="AAR38929.1"/>
    </source>
</evidence>
<sequence length="192" mass="21942">MDLSIKGIIYVKNKPLLNVDLEFTNGFYKIVGPNGSGKTTLLKTIAGFPEYKIDGHIIFNGEPIHGLPLYERAKKGIFYLSQVLPNEVGYLKDILYALNIKDPELDRFRDKFLFKELSGGESRIIDFLITKNLNPKVLLLDEVETHLDKNNLQKIIDYLKNFKGIAIIVTHTNVFDILNPITIDITKFKYNP</sequence>
<dbReference type="BioCyc" id="NEQU228908:GJB6-81-MONOMER"/>
<dbReference type="InterPro" id="IPR003439">
    <property type="entry name" value="ABC_transporter-like_ATP-bd"/>
</dbReference>
<dbReference type="EMBL" id="AE017199">
    <property type="protein sequence ID" value="AAR38929.1"/>
    <property type="molecule type" value="Genomic_DNA"/>
</dbReference>
<dbReference type="Pfam" id="PF00005">
    <property type="entry name" value="ABC_tran"/>
    <property type="match status" value="1"/>
</dbReference>
<dbReference type="InterPro" id="IPR027417">
    <property type="entry name" value="P-loop_NTPase"/>
</dbReference>
<organism evidence="4 5">
    <name type="scientific">Nanoarchaeum equitans (strain Kin4-M)</name>
    <dbReference type="NCBI Taxonomy" id="228908"/>
    <lineage>
        <taxon>Archaea</taxon>
        <taxon>Nanobdellota</taxon>
        <taxon>Candidatus Nanoarchaeia</taxon>
        <taxon>Nanoarchaeales</taxon>
        <taxon>Nanoarchaeaceae</taxon>
        <taxon>Nanoarchaeum</taxon>
    </lineage>
</organism>
<keyword evidence="2" id="KW-0067">ATP-binding</keyword>
<dbReference type="PANTHER" id="PTHR43850:SF2">
    <property type="entry name" value="ABC TRANSPORTER ATP-BINDING PROTEIN MA_4021-RELATED"/>
    <property type="match status" value="1"/>
</dbReference>
<feature type="domain" description="AAA+ ATPase" evidence="3">
    <location>
        <begin position="24"/>
        <end position="189"/>
    </location>
</feature>
<keyword evidence="1" id="KW-0547">Nucleotide-binding</keyword>
<protein>
    <submittedName>
        <fullName evidence="4">NEQ074</fullName>
    </submittedName>
</protein>
<dbReference type="SUPFAM" id="SSF52540">
    <property type="entry name" value="P-loop containing nucleoside triphosphate hydrolases"/>
    <property type="match status" value="1"/>
</dbReference>
<dbReference type="SMART" id="SM00382">
    <property type="entry name" value="AAA"/>
    <property type="match status" value="1"/>
</dbReference>